<dbReference type="EMBL" id="JBBJBU010000010">
    <property type="protein sequence ID" value="KAK7203956.1"/>
    <property type="molecule type" value="Genomic_DNA"/>
</dbReference>
<comment type="caution">
    <text evidence="2">The sequence shown here is derived from an EMBL/GenBank/DDBJ whole genome shotgun (WGS) entry which is preliminary data.</text>
</comment>
<name>A0ABR1F293_9ASCO</name>
<dbReference type="InterPro" id="IPR051330">
    <property type="entry name" value="Phosphatase_reg/MetRdx"/>
</dbReference>
<dbReference type="PANTHER" id="PTHR21021:SF16">
    <property type="entry name" value="TIP41-LIKE PROTEIN"/>
    <property type="match status" value="1"/>
</dbReference>
<protein>
    <submittedName>
        <fullName evidence="2">TIP41-like family-domain-containing protein</fullName>
    </submittedName>
</protein>
<evidence type="ECO:0000313" key="2">
    <source>
        <dbReference type="EMBL" id="KAK7203956.1"/>
    </source>
</evidence>
<dbReference type="Proteomes" id="UP001498771">
    <property type="component" value="Unassembled WGS sequence"/>
</dbReference>
<dbReference type="Pfam" id="PF04176">
    <property type="entry name" value="TIP41"/>
    <property type="match status" value="1"/>
</dbReference>
<organism evidence="2 3">
    <name type="scientific">Myxozyma melibiosi</name>
    <dbReference type="NCBI Taxonomy" id="54550"/>
    <lineage>
        <taxon>Eukaryota</taxon>
        <taxon>Fungi</taxon>
        <taxon>Dikarya</taxon>
        <taxon>Ascomycota</taxon>
        <taxon>Saccharomycotina</taxon>
        <taxon>Lipomycetes</taxon>
        <taxon>Lipomycetales</taxon>
        <taxon>Lipomycetaceae</taxon>
        <taxon>Myxozyma</taxon>
    </lineage>
</organism>
<dbReference type="RefSeq" id="XP_064766989.1">
    <property type="nucleotide sequence ID" value="XM_064913289.1"/>
</dbReference>
<comment type="similarity">
    <text evidence="1">Belongs to the TIP41 family.</text>
</comment>
<dbReference type="InterPro" id="IPR007303">
    <property type="entry name" value="TIP41-like"/>
</dbReference>
<dbReference type="GeneID" id="90038801"/>
<gene>
    <name evidence="2" type="ORF">BZA70DRAFT_282495</name>
</gene>
<keyword evidence="3" id="KW-1185">Reference proteome</keyword>
<accession>A0ABR1F293</accession>
<reference evidence="2 3" key="1">
    <citation type="submission" date="2024-03" db="EMBL/GenBank/DDBJ databases">
        <title>Genome-scale model development and genomic sequencing of the oleaginous clade Lipomyces.</title>
        <authorList>
            <consortium name="Lawrence Berkeley National Laboratory"/>
            <person name="Czajka J.J."/>
            <person name="Han Y."/>
            <person name="Kim J."/>
            <person name="Mondo S.J."/>
            <person name="Hofstad B.A."/>
            <person name="Robles A."/>
            <person name="Haridas S."/>
            <person name="Riley R."/>
            <person name="LaButti K."/>
            <person name="Pangilinan J."/>
            <person name="Andreopoulos W."/>
            <person name="Lipzen A."/>
            <person name="Yan J."/>
            <person name="Wang M."/>
            <person name="Ng V."/>
            <person name="Grigoriev I.V."/>
            <person name="Spatafora J.W."/>
            <person name="Magnuson J.K."/>
            <person name="Baker S.E."/>
            <person name="Pomraning K.R."/>
        </authorList>
    </citation>
    <scope>NUCLEOTIDE SEQUENCE [LARGE SCALE GENOMIC DNA]</scope>
    <source>
        <strain evidence="2 3">Phaff 52-87</strain>
    </source>
</reference>
<evidence type="ECO:0000313" key="3">
    <source>
        <dbReference type="Proteomes" id="UP001498771"/>
    </source>
</evidence>
<sequence length="279" mass="31872">MSYRFPSHDPEPLYSFTSESLGKPTVSRNGWSVYSSKRPIMTADEIDRATARIGIPMPEMIFGKNYIVVAHESGWSLGFNAVDALDLVVKHGNPEGGLVKVAYSEAWMNDKKKTSDEVHQVVKPFDWTYTTSYQGTPAPSKVTWEPTSQSIPLDKLRRPDPILFFEEVVLFEDELGDNGIAMAEVKVRVMEERLLLLCRLFVRVDDVLFRIRDTRLFIEFEDNTILREYTVKQDSYENVKRKIPHSARDSGLFLRDANWIAEKMPVIQTVTEKSALSSS</sequence>
<dbReference type="PANTHER" id="PTHR21021">
    <property type="entry name" value="GAF/PUTATIVE CYTOSKELETAL PROTEIN"/>
    <property type="match status" value="1"/>
</dbReference>
<evidence type="ECO:0000256" key="1">
    <source>
        <dbReference type="ARBA" id="ARBA00006658"/>
    </source>
</evidence>
<proteinExistence type="inferred from homology"/>